<comment type="similarity">
    <text evidence="2">Belongs to the MgtC/SapB family.</text>
</comment>
<feature type="transmembrane region" description="Helical" evidence="7">
    <location>
        <begin position="75"/>
        <end position="93"/>
    </location>
</feature>
<dbReference type="PANTHER" id="PTHR33778:SF1">
    <property type="entry name" value="MAGNESIUM TRANSPORTER YHID-RELATED"/>
    <property type="match status" value="1"/>
</dbReference>
<reference evidence="9" key="1">
    <citation type="journal article" date="2021" name="PeerJ">
        <title>Extensive microbial diversity within the chicken gut microbiome revealed by metagenomics and culture.</title>
        <authorList>
            <person name="Gilroy R."/>
            <person name="Ravi A."/>
            <person name="Getino M."/>
            <person name="Pursley I."/>
            <person name="Horton D.L."/>
            <person name="Alikhan N.F."/>
            <person name="Baker D."/>
            <person name="Gharbi K."/>
            <person name="Hall N."/>
            <person name="Watson M."/>
            <person name="Adriaenssens E.M."/>
            <person name="Foster-Nyarko E."/>
            <person name="Jarju S."/>
            <person name="Secka A."/>
            <person name="Antonio M."/>
            <person name="Oren A."/>
            <person name="Chaudhuri R.R."/>
            <person name="La Ragione R."/>
            <person name="Hildebrand F."/>
            <person name="Pallen M.J."/>
        </authorList>
    </citation>
    <scope>NUCLEOTIDE SEQUENCE</scope>
    <source>
        <strain evidence="9">CHK186-16707</strain>
    </source>
</reference>
<dbReference type="InterPro" id="IPR049177">
    <property type="entry name" value="MgtC_SapB_SrpB_YhiD_N"/>
</dbReference>
<comment type="caution">
    <text evidence="9">The sequence shown here is derived from an EMBL/GenBank/DDBJ whole genome shotgun (WGS) entry which is preliminary data.</text>
</comment>
<dbReference type="Proteomes" id="UP000824225">
    <property type="component" value="Unassembled WGS sequence"/>
</dbReference>
<organism evidence="9 10">
    <name type="scientific">Candidatus Mailhella merdigallinarum</name>
    <dbReference type="NCBI Taxonomy" id="2838658"/>
    <lineage>
        <taxon>Bacteria</taxon>
        <taxon>Pseudomonadati</taxon>
        <taxon>Thermodesulfobacteriota</taxon>
        <taxon>Desulfovibrionia</taxon>
        <taxon>Desulfovibrionales</taxon>
        <taxon>Desulfovibrionaceae</taxon>
        <taxon>Mailhella</taxon>
    </lineage>
</organism>
<keyword evidence="5 7" id="KW-1133">Transmembrane helix</keyword>
<sequence>MDIDILLQLEYLGRLCLAGVCGLLVGYERINRGKEAGIRTHFIVALASALMMEVSKYGFYDMTGLEGVALDPSRVAAQIVTGIGFLGAGIIFVRNQTVSGLTTAAGVWGTAGVGMAVGAGMYVVGVMGTALIVVAQVILHKNFKCFQVQTPDHLRVEMERSGGGLAHVTDTLIKHKVTVLALRADENNGRVVADITLRLPRDYSMAKLLELMDGHPCVKGVEL</sequence>
<evidence type="ECO:0000259" key="8">
    <source>
        <dbReference type="Pfam" id="PF02308"/>
    </source>
</evidence>
<evidence type="ECO:0000256" key="5">
    <source>
        <dbReference type="ARBA" id="ARBA00022989"/>
    </source>
</evidence>
<dbReference type="PANTHER" id="PTHR33778">
    <property type="entry name" value="PROTEIN MGTC"/>
    <property type="match status" value="1"/>
</dbReference>
<dbReference type="GO" id="GO:0005886">
    <property type="term" value="C:plasma membrane"/>
    <property type="evidence" value="ECO:0007669"/>
    <property type="project" value="UniProtKB-SubCell"/>
</dbReference>
<evidence type="ECO:0000313" key="9">
    <source>
        <dbReference type="EMBL" id="HJA07752.1"/>
    </source>
</evidence>
<reference evidence="9" key="2">
    <citation type="submission" date="2021-04" db="EMBL/GenBank/DDBJ databases">
        <authorList>
            <person name="Gilroy R."/>
        </authorList>
    </citation>
    <scope>NUCLEOTIDE SEQUENCE</scope>
    <source>
        <strain evidence="9">CHK186-16707</strain>
    </source>
</reference>
<keyword evidence="4 7" id="KW-0812">Transmembrane</keyword>
<evidence type="ECO:0000256" key="3">
    <source>
        <dbReference type="ARBA" id="ARBA00022475"/>
    </source>
</evidence>
<keyword evidence="3" id="KW-1003">Cell membrane</keyword>
<evidence type="ECO:0000256" key="6">
    <source>
        <dbReference type="ARBA" id="ARBA00023136"/>
    </source>
</evidence>
<keyword evidence="6 7" id="KW-0472">Membrane</keyword>
<proteinExistence type="inferred from homology"/>
<evidence type="ECO:0000256" key="1">
    <source>
        <dbReference type="ARBA" id="ARBA00004651"/>
    </source>
</evidence>
<name>A0A9D2HC43_9BACT</name>
<evidence type="ECO:0000256" key="2">
    <source>
        <dbReference type="ARBA" id="ARBA00009298"/>
    </source>
</evidence>
<gene>
    <name evidence="9" type="ORF">H9962_00965</name>
</gene>
<feature type="transmembrane region" description="Helical" evidence="7">
    <location>
        <begin position="12"/>
        <end position="30"/>
    </location>
</feature>
<dbReference type="PRINTS" id="PR01837">
    <property type="entry name" value="MGTCSAPBPROT"/>
</dbReference>
<dbReference type="Pfam" id="PF02308">
    <property type="entry name" value="MgtC"/>
    <property type="match status" value="1"/>
</dbReference>
<protein>
    <submittedName>
        <fullName evidence="9">MgtC/SapB family protein</fullName>
    </submittedName>
</protein>
<feature type="domain" description="MgtC/SapB/SrpB/YhiD N-terminal" evidence="8">
    <location>
        <begin position="15"/>
        <end position="141"/>
    </location>
</feature>
<comment type="subcellular location">
    <subcellularLocation>
        <location evidence="1">Cell membrane</location>
        <topology evidence="1">Multi-pass membrane protein</topology>
    </subcellularLocation>
</comment>
<evidence type="ECO:0000256" key="4">
    <source>
        <dbReference type="ARBA" id="ARBA00022692"/>
    </source>
</evidence>
<evidence type="ECO:0000313" key="10">
    <source>
        <dbReference type="Proteomes" id="UP000824225"/>
    </source>
</evidence>
<dbReference type="InterPro" id="IPR003416">
    <property type="entry name" value="MgtC/SapB/SrpB/YhiD_fam"/>
</dbReference>
<feature type="transmembrane region" description="Helical" evidence="7">
    <location>
        <begin position="105"/>
        <end position="138"/>
    </location>
</feature>
<dbReference type="AlphaFoldDB" id="A0A9D2HC43"/>
<evidence type="ECO:0000256" key="7">
    <source>
        <dbReference type="SAM" id="Phobius"/>
    </source>
</evidence>
<dbReference type="EMBL" id="DXAN01000003">
    <property type="protein sequence ID" value="HJA07752.1"/>
    <property type="molecule type" value="Genomic_DNA"/>
</dbReference>
<accession>A0A9D2HC43</accession>
<feature type="transmembrane region" description="Helical" evidence="7">
    <location>
        <begin position="42"/>
        <end position="60"/>
    </location>
</feature>